<dbReference type="InterPro" id="IPR001841">
    <property type="entry name" value="Znf_RING"/>
</dbReference>
<dbReference type="KEGG" id="lgi:LOTGIDRAFT_137784"/>
<protein>
    <recommendedName>
        <fullName evidence="5">RING-type domain-containing protein</fullName>
    </recommendedName>
</protein>
<dbReference type="GO" id="GO:0061630">
    <property type="term" value="F:ubiquitin protein ligase activity"/>
    <property type="evidence" value="ECO:0007669"/>
    <property type="project" value="TreeGrafter"/>
</dbReference>
<dbReference type="OMA" id="NSYENPK"/>
<evidence type="ECO:0000313" key="7">
    <source>
        <dbReference type="Proteomes" id="UP000030746"/>
    </source>
</evidence>
<dbReference type="Pfam" id="PF00097">
    <property type="entry name" value="zf-C3HC4"/>
    <property type="match status" value="1"/>
</dbReference>
<dbReference type="PROSITE" id="PS00518">
    <property type="entry name" value="ZF_RING_1"/>
    <property type="match status" value="1"/>
</dbReference>
<dbReference type="RefSeq" id="XP_009046091.1">
    <property type="nucleotide sequence ID" value="XM_009047843.1"/>
</dbReference>
<evidence type="ECO:0000256" key="2">
    <source>
        <dbReference type="ARBA" id="ARBA00022771"/>
    </source>
</evidence>
<feature type="domain" description="RING-type" evidence="5">
    <location>
        <begin position="24"/>
        <end position="67"/>
    </location>
</feature>
<dbReference type="InterPro" id="IPR017907">
    <property type="entry name" value="Znf_RING_CS"/>
</dbReference>
<keyword evidence="1" id="KW-0479">Metal-binding</keyword>
<dbReference type="Gene3D" id="3.30.40.10">
    <property type="entry name" value="Zinc/RING finger domain, C3HC4 (zinc finger)"/>
    <property type="match status" value="1"/>
</dbReference>
<dbReference type="InterPro" id="IPR018957">
    <property type="entry name" value="Znf_C3HC4_RING-type"/>
</dbReference>
<keyword evidence="3" id="KW-0862">Zinc</keyword>
<evidence type="ECO:0000256" key="1">
    <source>
        <dbReference type="ARBA" id="ARBA00022723"/>
    </source>
</evidence>
<reference evidence="6 7" key="1">
    <citation type="journal article" date="2013" name="Nature">
        <title>Insights into bilaterian evolution from three spiralian genomes.</title>
        <authorList>
            <person name="Simakov O."/>
            <person name="Marletaz F."/>
            <person name="Cho S.J."/>
            <person name="Edsinger-Gonzales E."/>
            <person name="Havlak P."/>
            <person name="Hellsten U."/>
            <person name="Kuo D.H."/>
            <person name="Larsson T."/>
            <person name="Lv J."/>
            <person name="Arendt D."/>
            <person name="Savage R."/>
            <person name="Osoegawa K."/>
            <person name="de Jong P."/>
            <person name="Grimwood J."/>
            <person name="Chapman J.A."/>
            <person name="Shapiro H."/>
            <person name="Aerts A."/>
            <person name="Otillar R.P."/>
            <person name="Terry A.Y."/>
            <person name="Boore J.L."/>
            <person name="Grigoriev I.V."/>
            <person name="Lindberg D.R."/>
            <person name="Seaver E.C."/>
            <person name="Weisblat D.A."/>
            <person name="Putnam N.H."/>
            <person name="Rokhsar D.S."/>
        </authorList>
    </citation>
    <scope>NUCLEOTIDE SEQUENCE [LARGE SCALE GENOMIC DNA]</scope>
</reference>
<evidence type="ECO:0000313" key="6">
    <source>
        <dbReference type="EMBL" id="ESP03168.1"/>
    </source>
</evidence>
<dbReference type="OrthoDB" id="6119892at2759"/>
<keyword evidence="2 4" id="KW-0863">Zinc-finger</keyword>
<dbReference type="PROSITE" id="PS50089">
    <property type="entry name" value="ZF_RING_2"/>
    <property type="match status" value="1"/>
</dbReference>
<dbReference type="GO" id="GO:0008270">
    <property type="term" value="F:zinc ion binding"/>
    <property type="evidence" value="ECO:0007669"/>
    <property type="project" value="UniProtKB-KW"/>
</dbReference>
<dbReference type="PANTHER" id="PTHR25462">
    <property type="entry name" value="BONUS, ISOFORM C-RELATED"/>
    <property type="match status" value="1"/>
</dbReference>
<dbReference type="SMART" id="SM00184">
    <property type="entry name" value="RING"/>
    <property type="match status" value="1"/>
</dbReference>
<keyword evidence="7" id="KW-1185">Reference proteome</keyword>
<gene>
    <name evidence="6" type="ORF">LOTGIDRAFT_137784</name>
</gene>
<dbReference type="GeneID" id="20233949"/>
<dbReference type="HOGENOM" id="CLU_2819918_0_0_1"/>
<dbReference type="CTD" id="20233949"/>
<dbReference type="SUPFAM" id="SSF57850">
    <property type="entry name" value="RING/U-box"/>
    <property type="match status" value="1"/>
</dbReference>
<evidence type="ECO:0000259" key="5">
    <source>
        <dbReference type="PROSITE" id="PS50089"/>
    </source>
</evidence>
<sequence length="67" mass="7805">MAAKQENQTVTSLKQKVIEDYLTCIICSDTYEDPHQLKCQHTFCLKCLTAYIQKRKFTNSFPCPVCR</sequence>
<dbReference type="Proteomes" id="UP000030746">
    <property type="component" value="Unassembled WGS sequence"/>
</dbReference>
<accession>V4AZK5</accession>
<dbReference type="InterPro" id="IPR013083">
    <property type="entry name" value="Znf_RING/FYVE/PHD"/>
</dbReference>
<dbReference type="PANTHER" id="PTHR25462:SF296">
    <property type="entry name" value="MEIOTIC P26, ISOFORM F"/>
    <property type="match status" value="1"/>
</dbReference>
<evidence type="ECO:0000256" key="3">
    <source>
        <dbReference type="ARBA" id="ARBA00022833"/>
    </source>
</evidence>
<proteinExistence type="predicted"/>
<dbReference type="AlphaFoldDB" id="V4AZK5"/>
<evidence type="ECO:0000256" key="4">
    <source>
        <dbReference type="PROSITE-ProRule" id="PRU00175"/>
    </source>
</evidence>
<organism evidence="6 7">
    <name type="scientific">Lottia gigantea</name>
    <name type="common">Giant owl limpet</name>
    <dbReference type="NCBI Taxonomy" id="225164"/>
    <lineage>
        <taxon>Eukaryota</taxon>
        <taxon>Metazoa</taxon>
        <taxon>Spiralia</taxon>
        <taxon>Lophotrochozoa</taxon>
        <taxon>Mollusca</taxon>
        <taxon>Gastropoda</taxon>
        <taxon>Patellogastropoda</taxon>
        <taxon>Lottioidea</taxon>
        <taxon>Lottiidae</taxon>
        <taxon>Lottia</taxon>
    </lineage>
</organism>
<dbReference type="InterPro" id="IPR047153">
    <property type="entry name" value="TRIM45/56/19-like"/>
</dbReference>
<dbReference type="EMBL" id="KB200084">
    <property type="protein sequence ID" value="ESP03168.1"/>
    <property type="molecule type" value="Genomic_DNA"/>
</dbReference>
<name>V4AZK5_LOTGI</name>
<feature type="non-terminal residue" evidence="6">
    <location>
        <position position="67"/>
    </location>
</feature>